<proteinExistence type="predicted"/>
<dbReference type="InterPro" id="IPR032710">
    <property type="entry name" value="NTF2-like_dom_sf"/>
</dbReference>
<sequence>MTAMSVEEELKELRRELRYVTDRLAILDCVMNQSRGHDRHDIELMASVYHPDAIDEHGPSVTVGPEYGEQSNQAHASVFVDHLHNVTTHTCEIDGDEAHCESYVIGAMRARDGKSVFLFGGRYLDRVERRDGVWKIALRRCTLEWTMQGDTSLLTSGAFTGFIKGTWDRTDPSYARPLTLDKTPVERW</sequence>
<dbReference type="InterPro" id="IPR037401">
    <property type="entry name" value="SnoaL-like"/>
</dbReference>
<dbReference type="Pfam" id="PF13577">
    <property type="entry name" value="SnoaL_4"/>
    <property type="match status" value="1"/>
</dbReference>
<keyword evidence="3" id="KW-1185">Reference proteome</keyword>
<evidence type="ECO:0000259" key="1">
    <source>
        <dbReference type="Pfam" id="PF13577"/>
    </source>
</evidence>
<dbReference type="EMBL" id="BAAARW010000022">
    <property type="protein sequence ID" value="GAA2437398.1"/>
    <property type="molecule type" value="Genomic_DNA"/>
</dbReference>
<organism evidence="2 3">
    <name type="scientific">Actinomadura vinacea</name>
    <dbReference type="NCBI Taxonomy" id="115336"/>
    <lineage>
        <taxon>Bacteria</taxon>
        <taxon>Bacillati</taxon>
        <taxon>Actinomycetota</taxon>
        <taxon>Actinomycetes</taxon>
        <taxon>Streptosporangiales</taxon>
        <taxon>Thermomonosporaceae</taxon>
        <taxon>Actinomadura</taxon>
    </lineage>
</organism>
<evidence type="ECO:0000313" key="3">
    <source>
        <dbReference type="Proteomes" id="UP001501231"/>
    </source>
</evidence>
<comment type="caution">
    <text evidence="2">The sequence shown here is derived from an EMBL/GenBank/DDBJ whole genome shotgun (WGS) entry which is preliminary data.</text>
</comment>
<accession>A0ABN3JQN8</accession>
<feature type="domain" description="SnoaL-like" evidence="1">
    <location>
        <begin position="19"/>
        <end position="140"/>
    </location>
</feature>
<evidence type="ECO:0000313" key="2">
    <source>
        <dbReference type="EMBL" id="GAA2437398.1"/>
    </source>
</evidence>
<protein>
    <submittedName>
        <fullName evidence="2">Nuclear transport factor 2 family protein</fullName>
    </submittedName>
</protein>
<dbReference type="Proteomes" id="UP001501231">
    <property type="component" value="Unassembled WGS sequence"/>
</dbReference>
<reference evidence="2 3" key="1">
    <citation type="journal article" date="2019" name="Int. J. Syst. Evol. Microbiol.">
        <title>The Global Catalogue of Microorganisms (GCM) 10K type strain sequencing project: providing services to taxonomists for standard genome sequencing and annotation.</title>
        <authorList>
            <consortium name="The Broad Institute Genomics Platform"/>
            <consortium name="The Broad Institute Genome Sequencing Center for Infectious Disease"/>
            <person name="Wu L."/>
            <person name="Ma J."/>
        </authorList>
    </citation>
    <scope>NUCLEOTIDE SEQUENCE [LARGE SCALE GENOMIC DNA]</scope>
    <source>
        <strain evidence="2 3">JCM 3325</strain>
    </source>
</reference>
<dbReference type="SUPFAM" id="SSF54427">
    <property type="entry name" value="NTF2-like"/>
    <property type="match status" value="1"/>
</dbReference>
<gene>
    <name evidence="2" type="ORF">GCM10010191_60340</name>
</gene>
<name>A0ABN3JQN8_9ACTN</name>
<dbReference type="RefSeq" id="WP_344593473.1">
    <property type="nucleotide sequence ID" value="NZ_BAAARW010000022.1"/>
</dbReference>
<dbReference type="CDD" id="cd00531">
    <property type="entry name" value="NTF2_like"/>
    <property type="match status" value="1"/>
</dbReference>
<dbReference type="Gene3D" id="3.10.450.50">
    <property type="match status" value="1"/>
</dbReference>